<reference evidence="7" key="5">
    <citation type="journal article" date="2021" name="G3 (Bethesda)">
        <title>Aegilops tauschii genome assembly Aet v5.0 features greater sequence contiguity and improved annotation.</title>
        <authorList>
            <person name="Wang L."/>
            <person name="Zhu T."/>
            <person name="Rodriguez J.C."/>
            <person name="Deal K.R."/>
            <person name="Dubcovsky J."/>
            <person name="McGuire P.E."/>
            <person name="Lux T."/>
            <person name="Spannagl M."/>
            <person name="Mayer K.F.X."/>
            <person name="Baldrich P."/>
            <person name="Meyers B.C."/>
            <person name="Huo N."/>
            <person name="Gu Y.Q."/>
            <person name="Zhou H."/>
            <person name="Devos K.M."/>
            <person name="Bennetzen J.L."/>
            <person name="Unver T."/>
            <person name="Budak H."/>
            <person name="Gulick P.J."/>
            <person name="Galiba G."/>
            <person name="Kalapos B."/>
            <person name="Nelson D.R."/>
            <person name="Li P."/>
            <person name="You F.M."/>
            <person name="Luo M.C."/>
            <person name="Dvorak J."/>
        </authorList>
    </citation>
    <scope>NUCLEOTIDE SEQUENCE [LARGE SCALE GENOMIC DNA]</scope>
    <source>
        <strain evidence="7">cv. AL8/78</strain>
    </source>
</reference>
<keyword evidence="4" id="KW-0547">Nucleotide-binding</keyword>
<proteinExistence type="inferred from homology"/>
<dbReference type="EnsemblPlants" id="AET2Gv20006300.6">
    <property type="protein sequence ID" value="AET2Gv20006300.6"/>
    <property type="gene ID" value="AET2Gv20006300"/>
</dbReference>
<reference evidence="7" key="3">
    <citation type="journal article" date="2017" name="Nature">
        <title>Genome sequence of the progenitor of the wheat D genome Aegilops tauschii.</title>
        <authorList>
            <person name="Luo M.C."/>
            <person name="Gu Y.Q."/>
            <person name="Puiu D."/>
            <person name="Wang H."/>
            <person name="Twardziok S.O."/>
            <person name="Deal K.R."/>
            <person name="Huo N."/>
            <person name="Zhu T."/>
            <person name="Wang L."/>
            <person name="Wang Y."/>
            <person name="McGuire P.E."/>
            <person name="Liu S."/>
            <person name="Long H."/>
            <person name="Ramasamy R.K."/>
            <person name="Rodriguez J.C."/>
            <person name="Van S.L."/>
            <person name="Yuan L."/>
            <person name="Wang Z."/>
            <person name="Xia Z."/>
            <person name="Xiao L."/>
            <person name="Anderson O.D."/>
            <person name="Ouyang S."/>
            <person name="Liang Y."/>
            <person name="Zimin A.V."/>
            <person name="Pertea G."/>
            <person name="Qi P."/>
            <person name="Bennetzen J.L."/>
            <person name="Dai X."/>
            <person name="Dawson M.W."/>
            <person name="Muller H.G."/>
            <person name="Kugler K."/>
            <person name="Rivarola-Duarte L."/>
            <person name="Spannagl M."/>
            <person name="Mayer K.F.X."/>
            <person name="Lu F.H."/>
            <person name="Bevan M.W."/>
            <person name="Leroy P."/>
            <person name="Li P."/>
            <person name="You F.M."/>
            <person name="Sun Q."/>
            <person name="Liu Z."/>
            <person name="Lyons E."/>
            <person name="Wicker T."/>
            <person name="Salzberg S.L."/>
            <person name="Devos K.M."/>
            <person name="Dvorak J."/>
        </authorList>
    </citation>
    <scope>NUCLEOTIDE SEQUENCE [LARGE SCALE GENOMIC DNA]</scope>
    <source>
        <strain evidence="7">cv. AL8/78</strain>
    </source>
</reference>
<name>A0A453A6R6_AEGTS</name>
<dbReference type="GO" id="GO:0000166">
    <property type="term" value="F:nucleotide binding"/>
    <property type="evidence" value="ECO:0007669"/>
    <property type="project" value="UniProtKB-KW"/>
</dbReference>
<feature type="domain" description="Disease resistance N-terminal" evidence="6">
    <location>
        <begin position="156"/>
        <end position="235"/>
    </location>
</feature>
<reference evidence="8" key="1">
    <citation type="journal article" date="2014" name="Science">
        <title>Ancient hybridizations among the ancestral genomes of bread wheat.</title>
        <authorList>
            <consortium name="International Wheat Genome Sequencing Consortium,"/>
            <person name="Marcussen T."/>
            <person name="Sandve S.R."/>
            <person name="Heier L."/>
            <person name="Spannagl M."/>
            <person name="Pfeifer M."/>
            <person name="Jakobsen K.S."/>
            <person name="Wulff B.B."/>
            <person name="Steuernagel B."/>
            <person name="Mayer K.F."/>
            <person name="Olsen O.A."/>
        </authorList>
    </citation>
    <scope>NUCLEOTIDE SEQUENCE [LARGE SCALE GENOMIC DNA]</scope>
    <source>
        <strain evidence="8">cv. AL8/78</strain>
    </source>
</reference>
<dbReference type="Proteomes" id="UP000015105">
    <property type="component" value="Chromosome 2D"/>
</dbReference>
<dbReference type="InterPro" id="IPR041118">
    <property type="entry name" value="Rx_N"/>
</dbReference>
<dbReference type="GO" id="GO:0006952">
    <property type="term" value="P:defense response"/>
    <property type="evidence" value="ECO:0007669"/>
    <property type="project" value="UniProtKB-KW"/>
</dbReference>
<keyword evidence="2" id="KW-0433">Leucine-rich repeat</keyword>
<dbReference type="Gramene" id="AET2Gv20006300.6">
    <property type="protein sequence ID" value="AET2Gv20006300.6"/>
    <property type="gene ID" value="AET2Gv20006300"/>
</dbReference>
<comment type="similarity">
    <text evidence="1">Belongs to the disease resistance NB-LRR family.</text>
</comment>
<reference evidence="8" key="2">
    <citation type="journal article" date="2017" name="Nat. Plants">
        <title>The Aegilops tauschii genome reveals multiple impacts of transposons.</title>
        <authorList>
            <person name="Zhao G."/>
            <person name="Zou C."/>
            <person name="Li K."/>
            <person name="Wang K."/>
            <person name="Li T."/>
            <person name="Gao L."/>
            <person name="Zhang X."/>
            <person name="Wang H."/>
            <person name="Yang Z."/>
            <person name="Liu X."/>
            <person name="Jiang W."/>
            <person name="Mao L."/>
            <person name="Kong X."/>
            <person name="Jiao Y."/>
            <person name="Jia J."/>
        </authorList>
    </citation>
    <scope>NUCLEOTIDE SEQUENCE [LARGE SCALE GENOMIC DNA]</scope>
    <source>
        <strain evidence="8">cv. AL8/78</strain>
    </source>
</reference>
<protein>
    <recommendedName>
        <fullName evidence="6">Disease resistance N-terminal domain-containing protein</fullName>
    </recommendedName>
</protein>
<keyword evidence="8" id="KW-1185">Reference proteome</keyword>
<dbReference type="AlphaFoldDB" id="A0A453A6R6"/>
<evidence type="ECO:0000256" key="3">
    <source>
        <dbReference type="ARBA" id="ARBA00022737"/>
    </source>
</evidence>
<dbReference type="Pfam" id="PF18052">
    <property type="entry name" value="Rx_N"/>
    <property type="match status" value="1"/>
</dbReference>
<sequence length="360" mass="40311">MPLCHLMMNSCFFIDESAYCFHFSVTVDDRLHFVLERPSHTSSRSEPFSTAPYSLFCVAGEVVISQCEWYGILSCHLLSCHPPTPLSIPFWLATEETKTPCLPSLQLDLHSRQARRQAASVTGKPATRARVHIVIHLCIRGRMYAALSAAQWVVGKALAPVADGVLEAWAATRNFGFNIEALSMELMLVKATLEQAGRKELGGPAMEMLLQKLRDSAQNAEDLLDELDYFRIHDELHGTHDAAGEHDKGCFHNLAFNARHTAKAFGKLVNCAKHRQRSHSDSSAPDTNQELSGCMPKIGKLLTCSSSPHPHVRDDDYDSDDDCGNVQETPKLEFNRVYFSQRMKDIVEKLQLMRNEVSKI</sequence>
<evidence type="ECO:0000256" key="1">
    <source>
        <dbReference type="ARBA" id="ARBA00008894"/>
    </source>
</evidence>
<accession>A0A453A6R6</accession>
<keyword evidence="3" id="KW-0677">Repeat</keyword>
<evidence type="ECO:0000313" key="8">
    <source>
        <dbReference type="Proteomes" id="UP000015105"/>
    </source>
</evidence>
<reference evidence="7" key="4">
    <citation type="submission" date="2019-03" db="UniProtKB">
        <authorList>
            <consortium name="EnsemblPlants"/>
        </authorList>
    </citation>
    <scope>IDENTIFICATION</scope>
</reference>
<evidence type="ECO:0000256" key="2">
    <source>
        <dbReference type="ARBA" id="ARBA00022614"/>
    </source>
</evidence>
<evidence type="ECO:0000256" key="4">
    <source>
        <dbReference type="ARBA" id="ARBA00022741"/>
    </source>
</evidence>
<evidence type="ECO:0000259" key="6">
    <source>
        <dbReference type="Pfam" id="PF18052"/>
    </source>
</evidence>
<organism evidence="7 8">
    <name type="scientific">Aegilops tauschii subsp. strangulata</name>
    <name type="common">Goatgrass</name>
    <dbReference type="NCBI Taxonomy" id="200361"/>
    <lineage>
        <taxon>Eukaryota</taxon>
        <taxon>Viridiplantae</taxon>
        <taxon>Streptophyta</taxon>
        <taxon>Embryophyta</taxon>
        <taxon>Tracheophyta</taxon>
        <taxon>Spermatophyta</taxon>
        <taxon>Magnoliopsida</taxon>
        <taxon>Liliopsida</taxon>
        <taxon>Poales</taxon>
        <taxon>Poaceae</taxon>
        <taxon>BOP clade</taxon>
        <taxon>Pooideae</taxon>
        <taxon>Triticodae</taxon>
        <taxon>Triticeae</taxon>
        <taxon>Triticinae</taxon>
        <taxon>Aegilops</taxon>
    </lineage>
</organism>
<keyword evidence="5" id="KW-0611">Plant defense</keyword>
<evidence type="ECO:0000256" key="5">
    <source>
        <dbReference type="ARBA" id="ARBA00022821"/>
    </source>
</evidence>
<evidence type="ECO:0000313" key="7">
    <source>
        <dbReference type="EnsemblPlants" id="AET2Gv20006300.6"/>
    </source>
</evidence>